<evidence type="ECO:0000256" key="6">
    <source>
        <dbReference type="SAM" id="MobiDB-lite"/>
    </source>
</evidence>
<name>A0A0V0QVP7_PSEPJ</name>
<keyword evidence="3" id="KW-0347">Helicase</keyword>
<dbReference type="CDD" id="cd18808">
    <property type="entry name" value="SF1_C_Upf1"/>
    <property type="match status" value="1"/>
</dbReference>
<dbReference type="Gene3D" id="3.40.50.300">
    <property type="entry name" value="P-loop containing nucleotide triphosphate hydrolases"/>
    <property type="match status" value="2"/>
</dbReference>
<keyword evidence="4" id="KW-0067">ATP-binding</keyword>
<feature type="region of interest" description="Disordered" evidence="6">
    <location>
        <begin position="40"/>
        <end position="61"/>
    </location>
</feature>
<evidence type="ECO:0000313" key="9">
    <source>
        <dbReference type="EMBL" id="KRX05957.1"/>
    </source>
</evidence>
<evidence type="ECO:0000256" key="1">
    <source>
        <dbReference type="ARBA" id="ARBA00022741"/>
    </source>
</evidence>
<dbReference type="CDD" id="cd18042">
    <property type="entry name" value="DEXXQc_SETX"/>
    <property type="match status" value="1"/>
</dbReference>
<dbReference type="EMBL" id="LDAU01000102">
    <property type="protein sequence ID" value="KRX05957.1"/>
    <property type="molecule type" value="Genomic_DNA"/>
</dbReference>
<organism evidence="9 10">
    <name type="scientific">Pseudocohnilembus persalinus</name>
    <name type="common">Ciliate</name>
    <dbReference type="NCBI Taxonomy" id="266149"/>
    <lineage>
        <taxon>Eukaryota</taxon>
        <taxon>Sar</taxon>
        <taxon>Alveolata</taxon>
        <taxon>Ciliophora</taxon>
        <taxon>Intramacronucleata</taxon>
        <taxon>Oligohymenophorea</taxon>
        <taxon>Scuticociliatia</taxon>
        <taxon>Philasterida</taxon>
        <taxon>Pseudocohnilembidae</taxon>
        <taxon>Pseudocohnilembus</taxon>
    </lineage>
</organism>
<accession>A0A0V0QVP7</accession>
<keyword evidence="5" id="KW-0175">Coiled coil</keyword>
<dbReference type="OrthoDB" id="295614at2759"/>
<feature type="domain" description="DNA2/NAM7 helicase helicase" evidence="7">
    <location>
        <begin position="792"/>
        <end position="1060"/>
    </location>
</feature>
<feature type="region of interest" description="Disordered" evidence="6">
    <location>
        <begin position="1349"/>
        <end position="1403"/>
    </location>
</feature>
<reference evidence="9 10" key="1">
    <citation type="journal article" date="2015" name="Sci. Rep.">
        <title>Genome of the facultative scuticociliatosis pathogen Pseudocohnilembus persalinus provides insight into its virulence through horizontal gene transfer.</title>
        <authorList>
            <person name="Xiong J."/>
            <person name="Wang G."/>
            <person name="Cheng J."/>
            <person name="Tian M."/>
            <person name="Pan X."/>
            <person name="Warren A."/>
            <person name="Jiang C."/>
            <person name="Yuan D."/>
            <person name="Miao W."/>
        </authorList>
    </citation>
    <scope>NUCLEOTIDE SEQUENCE [LARGE SCALE GENOMIC DNA]</scope>
    <source>
        <strain evidence="9">36N120E</strain>
    </source>
</reference>
<feature type="coiled-coil region" evidence="5">
    <location>
        <begin position="221"/>
        <end position="252"/>
    </location>
</feature>
<proteinExistence type="predicted"/>
<keyword evidence="10" id="KW-1185">Reference proteome</keyword>
<dbReference type="GO" id="GO:0016787">
    <property type="term" value="F:hydrolase activity"/>
    <property type="evidence" value="ECO:0007669"/>
    <property type="project" value="UniProtKB-KW"/>
</dbReference>
<feature type="compositionally biased region" description="Basic and acidic residues" evidence="6">
    <location>
        <begin position="415"/>
        <end position="424"/>
    </location>
</feature>
<evidence type="ECO:0000256" key="5">
    <source>
        <dbReference type="SAM" id="Coils"/>
    </source>
</evidence>
<feature type="region of interest" description="Disordered" evidence="6">
    <location>
        <begin position="410"/>
        <end position="437"/>
    </location>
</feature>
<comment type="caution">
    <text evidence="9">The sequence shown here is derived from an EMBL/GenBank/DDBJ whole genome shotgun (WGS) entry which is preliminary data.</text>
</comment>
<dbReference type="InterPro" id="IPR041677">
    <property type="entry name" value="DNA2/NAM7_AAA_11"/>
</dbReference>
<dbReference type="GO" id="GO:0005524">
    <property type="term" value="F:ATP binding"/>
    <property type="evidence" value="ECO:0007669"/>
    <property type="project" value="UniProtKB-KW"/>
</dbReference>
<feature type="region of interest" description="Disordered" evidence="6">
    <location>
        <begin position="1"/>
        <end position="26"/>
    </location>
</feature>
<dbReference type="InterPro" id="IPR045055">
    <property type="entry name" value="DNA2/NAM7-like"/>
</dbReference>
<dbReference type="GO" id="GO:0005694">
    <property type="term" value="C:chromosome"/>
    <property type="evidence" value="ECO:0007669"/>
    <property type="project" value="UniProtKB-ARBA"/>
</dbReference>
<sequence length="1560" mass="182890">MGDRNKTQEQNFRLAKKSAPSNLNKDIIFDTPSSSDFMKNYAKNQNNDYQNKNNNNQNSSQNFQSESLATLLKQNNQQSVNSINNQNDTKLSQNQNQKQKQSFDNFALNLKVQNNQNSSSSNGSRFVNKLQPNKNININFPQNKLLQNGNRFMGTQNEPILINNSTFTEFINQNPQKKDVIKEFGLFSDKGNDELNSKKNVNDIWNNGEKQIQNSLVAYNLTKTLQQKEEIKKREIELKQKHENRLKETKEIQEIKIVKKKQQTTLDNFFEQKGSTNNNSVEQILKQAQRQEKKANILPSYSLTPSNNFFKELNQKNQLKNKAFNFNEKDQNYQKQFQQKLLDQKKQQNQTGKSILDKIAEKELRMQMRYDKNNRKLKKIEEENRRKKQESIDAGMRELKRDLEMRELAKRKKERREQQNRRGFADMMSKSKSNKQEFSQLIDNSLKIKKKKHVEQQNQENQNENEKIGTDVKKQHVSFYEKEIKQNQYEDKQDFNNLEDFEIDETNDVTPLIRQLLQKDYRNDSVLNQESKQIPDNFPSYEEYTLIFRYLFVNECVSILYNILQQFKKSTSFSLGQPVSINLINAQRTNEGYTEFRILQGHKKEGEEYKKRLKNYKPKRRIADIFDLENEGPDLEDGELEWDMEQENQQYEFDLTLQKNYLMLVCSEQDPDLTKISNTEFTPKDENQQFCFLGLLVPPTSQKDVRILLKTEVNGFKYSFKFDQQYQNAYIYPVEKVTSFMREYLAIQNLGKNVDLTKQILKPNLIMEDRYRHIIRYPKILQSFIEMTQSRYNETQCQIIREVCLIEKGICVVQGPPGTGKTHTLLGLVSGLNYYQQHAPRNGSKKKIMICAPSNTAINEVIERIQVNGLISIDGQKQNINIVRIGILDSNASESVRETCLEYQSQQQLNKIMNKQGKHTATELRQLISEINDKISKLGKIRSKDRKVEQENLLKIDQLQNERKRRYQQLNEVKQIKIAQKSRLKQIINEILMTADIICCTLSSSASDKLDIFRNEIGVLIIDEAAQATEPNALIPLQFCPQKVVLIGDPKQLPATTFSQDSHVTKYNRSLLERVVDNSVQPYFLDIQYRMHPDIRQFPSNMFYNDKLKDAEVIYQREYPEFLKSIQQKNLYFIDLLISRQSVVDKSYQNETEAEVIIQFVEYFVEQIRKYGSNVSNTIGIISPYKQQVKLLKKYMREKIQNPEIRKMAQKHIFINTVDSFQGQEKDLIIFSSVRAVAHVNTNSKRENLIGFLSDERRLNVALTRAKHGLLVFGNSNTLSSDETWSQLIDFMSDCNRYVKVENKYQQEDFVHKFTRGKVAEAQTKYAKLVWEKKKKKKTKVLNINDFQNDVASDENQQEESSDESSSESVKCQTVVLDKENNKDKPIKIEDSENKFNQEKGLSFNHSFFQDTNDIDLEEEKQHQNKEKKIQNNMQNLYNKNDYNYIENQSDNPLLALLGGSNNKKQSEQNIIDLDFEFNGKNNKKKQKIEAQFSDSEDDQQQQNQKGFKLKKVKNQKEDINFNSLKKLELEDAIKINQVQQRIQEEKQQMCSGDLASLLK</sequence>
<keyword evidence="2 9" id="KW-0378">Hydrolase</keyword>
<gene>
    <name evidence="9" type="ORF">PPERSA_01035</name>
</gene>
<feature type="compositionally biased region" description="Basic and acidic residues" evidence="6">
    <location>
        <begin position="1377"/>
        <end position="1398"/>
    </location>
</feature>
<dbReference type="InterPro" id="IPR027417">
    <property type="entry name" value="P-loop_NTPase"/>
</dbReference>
<protein>
    <submittedName>
        <fullName evidence="9">p-loop containing nucleoside triphosphate hydrolase</fullName>
    </submittedName>
</protein>
<dbReference type="PANTHER" id="PTHR10887">
    <property type="entry name" value="DNA2/NAM7 HELICASE FAMILY"/>
    <property type="match status" value="1"/>
</dbReference>
<evidence type="ECO:0000259" key="7">
    <source>
        <dbReference type="Pfam" id="PF13086"/>
    </source>
</evidence>
<dbReference type="InParanoid" id="A0A0V0QVP7"/>
<evidence type="ECO:0000259" key="8">
    <source>
        <dbReference type="Pfam" id="PF13087"/>
    </source>
</evidence>
<dbReference type="Proteomes" id="UP000054937">
    <property type="component" value="Unassembled WGS sequence"/>
</dbReference>
<dbReference type="GO" id="GO:0004386">
    <property type="term" value="F:helicase activity"/>
    <property type="evidence" value="ECO:0007669"/>
    <property type="project" value="UniProtKB-KW"/>
</dbReference>
<dbReference type="InterPro" id="IPR041679">
    <property type="entry name" value="DNA2/NAM7-like_C"/>
</dbReference>
<evidence type="ECO:0000313" key="10">
    <source>
        <dbReference type="Proteomes" id="UP000054937"/>
    </source>
</evidence>
<dbReference type="PANTHER" id="PTHR10887:SF495">
    <property type="entry name" value="HELICASE SENATAXIN ISOFORM X1-RELATED"/>
    <property type="match status" value="1"/>
</dbReference>
<dbReference type="SUPFAM" id="SSF52540">
    <property type="entry name" value="P-loop containing nucleoside triphosphate hydrolases"/>
    <property type="match status" value="1"/>
</dbReference>
<evidence type="ECO:0000256" key="4">
    <source>
        <dbReference type="ARBA" id="ARBA00022840"/>
    </source>
</evidence>
<evidence type="ECO:0000256" key="3">
    <source>
        <dbReference type="ARBA" id="ARBA00022806"/>
    </source>
</evidence>
<dbReference type="Pfam" id="PF13086">
    <property type="entry name" value="AAA_11"/>
    <property type="match status" value="1"/>
</dbReference>
<feature type="domain" description="DNA2/NAM7 helicase-like C-terminal" evidence="8">
    <location>
        <begin position="1067"/>
        <end position="1276"/>
    </location>
</feature>
<dbReference type="FunFam" id="3.40.50.300:FF:000326">
    <property type="entry name" value="P-loop containing nucleoside triphosphate hydrolase"/>
    <property type="match status" value="1"/>
</dbReference>
<feature type="compositionally biased region" description="Acidic residues" evidence="6">
    <location>
        <begin position="1352"/>
        <end position="1366"/>
    </location>
</feature>
<keyword evidence="1" id="KW-0547">Nucleotide-binding</keyword>
<evidence type="ECO:0000256" key="2">
    <source>
        <dbReference type="ARBA" id="ARBA00022801"/>
    </source>
</evidence>
<dbReference type="InterPro" id="IPR047187">
    <property type="entry name" value="SF1_C_Upf1"/>
</dbReference>
<dbReference type="Pfam" id="PF13087">
    <property type="entry name" value="AAA_12"/>
    <property type="match status" value="1"/>
</dbReference>